<protein>
    <recommendedName>
        <fullName evidence="1">GmrSD restriction endonucleases N-terminal domain-containing protein</fullName>
    </recommendedName>
</protein>
<accession>A0A7W9IEX1</accession>
<organism evidence="2 3">
    <name type="scientific">Streptosporangium becharense</name>
    <dbReference type="NCBI Taxonomy" id="1816182"/>
    <lineage>
        <taxon>Bacteria</taxon>
        <taxon>Bacillati</taxon>
        <taxon>Actinomycetota</taxon>
        <taxon>Actinomycetes</taxon>
        <taxon>Streptosporangiales</taxon>
        <taxon>Streptosporangiaceae</taxon>
        <taxon>Streptosporangium</taxon>
    </lineage>
</organism>
<dbReference type="PANTHER" id="PTHR37292">
    <property type="entry name" value="VNG6097C"/>
    <property type="match status" value="1"/>
</dbReference>
<dbReference type="EMBL" id="JACHMP010000001">
    <property type="protein sequence ID" value="MBB5819427.1"/>
    <property type="molecule type" value="Genomic_DNA"/>
</dbReference>
<dbReference type="PANTHER" id="PTHR37292:SF2">
    <property type="entry name" value="DUF262 DOMAIN-CONTAINING PROTEIN"/>
    <property type="match status" value="1"/>
</dbReference>
<reference evidence="2 3" key="1">
    <citation type="submission" date="2020-08" db="EMBL/GenBank/DDBJ databases">
        <title>Sequencing the genomes of 1000 actinobacteria strains.</title>
        <authorList>
            <person name="Klenk H.-P."/>
        </authorList>
    </citation>
    <scope>NUCLEOTIDE SEQUENCE [LARGE SCALE GENOMIC DNA]</scope>
    <source>
        <strain evidence="2 3">DSM 46887</strain>
    </source>
</reference>
<sequence length="577" mass="65558">MSSGLDTRPSATTYDVEKLVGMAWRGQIRVPHFQRDFRWGREDVIRLFDSIVKGYPVGSLLLWVRPAAEQILTLGALRIEAPRMDPSLWVVDGQQRITSLANALHEEGGRDPRFALAYDLRNERFIPRPTAEDPHVVPLPILFDLRKVLRWFTAYPGIPSSFQDRAFNLTTVLRQYPMPAYQVEQESAEVLQDIFDRMNNYGKRLSKAEIFSALYAGEESAQDRTLTIDLIATHVDEQFGFGRIDNDTVLRAMLARRGPDPEREIRTEFDDENRREVIEFPGEDRDTAYQAGEEALARAVRFLQNEVGVPHFSLLAYRYLLIVLTRVFAHFPDPDPANRRLLRRWYWRAALLGPEIFKGSSTGASRALCAKIQPSSLSESVQSLLNTLNRPAPPLPELRRFRTNEAATKITLCSWWALTPRDPSTGALSDRIQLAECLTDRPTAADAVRYILPSRLVPEKYRLWAANRVLLPSMGQEAGKNVGDVLANPPITMDEGTWLKVLDSHLITPEMATLLQNDQVVPFLQGRQSNLISIVKSFLDRMCEWRFENTPPISDLLIEDLPGDEPALPDEEFHASD</sequence>
<dbReference type="Proteomes" id="UP000540685">
    <property type="component" value="Unassembled WGS sequence"/>
</dbReference>
<evidence type="ECO:0000313" key="2">
    <source>
        <dbReference type="EMBL" id="MBB5819427.1"/>
    </source>
</evidence>
<evidence type="ECO:0000313" key="3">
    <source>
        <dbReference type="Proteomes" id="UP000540685"/>
    </source>
</evidence>
<name>A0A7W9IEX1_9ACTN</name>
<comment type="caution">
    <text evidence="2">The sequence shown here is derived from an EMBL/GenBank/DDBJ whole genome shotgun (WGS) entry which is preliminary data.</text>
</comment>
<proteinExistence type="predicted"/>
<dbReference type="Pfam" id="PF03235">
    <property type="entry name" value="GmrSD_N"/>
    <property type="match status" value="1"/>
</dbReference>
<dbReference type="AlphaFoldDB" id="A0A7W9IEX1"/>
<evidence type="ECO:0000259" key="1">
    <source>
        <dbReference type="Pfam" id="PF03235"/>
    </source>
</evidence>
<dbReference type="RefSeq" id="WP_184538534.1">
    <property type="nucleotide sequence ID" value="NZ_JACHMP010000001.1"/>
</dbReference>
<gene>
    <name evidence="2" type="ORF">F4562_002489</name>
</gene>
<keyword evidence="3" id="KW-1185">Reference proteome</keyword>
<feature type="domain" description="GmrSD restriction endonucleases N-terminal" evidence="1">
    <location>
        <begin position="17"/>
        <end position="215"/>
    </location>
</feature>
<dbReference type="InterPro" id="IPR004919">
    <property type="entry name" value="GmrSD_N"/>
</dbReference>